<accession>A0A0R1H188</accession>
<keyword evidence="1" id="KW-0472">Membrane</keyword>
<dbReference type="InterPro" id="IPR008407">
    <property type="entry name" value="Brnchd-chn_aa_trnsp_AzlD"/>
</dbReference>
<gene>
    <name evidence="2" type="ORF">FC07_GL000937</name>
</gene>
<evidence type="ECO:0008006" key="4">
    <source>
        <dbReference type="Google" id="ProtNLM"/>
    </source>
</evidence>
<keyword evidence="1" id="KW-1133">Transmembrane helix</keyword>
<evidence type="ECO:0000313" key="3">
    <source>
        <dbReference type="Proteomes" id="UP000051461"/>
    </source>
</evidence>
<dbReference type="EMBL" id="AZDA01000015">
    <property type="protein sequence ID" value="KRK40379.1"/>
    <property type="molecule type" value="Genomic_DNA"/>
</dbReference>
<dbReference type="Pfam" id="PF05437">
    <property type="entry name" value="AzlD"/>
    <property type="match status" value="1"/>
</dbReference>
<reference evidence="2 3" key="1">
    <citation type="journal article" date="2015" name="Genome Announc.">
        <title>Expanding the biotechnology potential of lactobacilli through comparative genomics of 213 strains and associated genera.</title>
        <authorList>
            <person name="Sun Z."/>
            <person name="Harris H.M."/>
            <person name="McCann A."/>
            <person name="Guo C."/>
            <person name="Argimon S."/>
            <person name="Zhang W."/>
            <person name="Yang X."/>
            <person name="Jeffery I.B."/>
            <person name="Cooney J.C."/>
            <person name="Kagawa T.F."/>
            <person name="Liu W."/>
            <person name="Song Y."/>
            <person name="Salvetti E."/>
            <person name="Wrobel A."/>
            <person name="Rasinkangas P."/>
            <person name="Parkhill J."/>
            <person name="Rea M.C."/>
            <person name="O'Sullivan O."/>
            <person name="Ritari J."/>
            <person name="Douillard F.P."/>
            <person name="Paul Ross R."/>
            <person name="Yang R."/>
            <person name="Briner A.E."/>
            <person name="Felis G.E."/>
            <person name="de Vos W.M."/>
            <person name="Barrangou R."/>
            <person name="Klaenhammer T.R."/>
            <person name="Caufield P.W."/>
            <person name="Cui Y."/>
            <person name="Zhang H."/>
            <person name="O'Toole P.W."/>
        </authorList>
    </citation>
    <scope>NUCLEOTIDE SEQUENCE [LARGE SCALE GENOMIC DNA]</scope>
    <source>
        <strain evidence="2 3">DSM 20003</strain>
    </source>
</reference>
<protein>
    <recommendedName>
        <fullName evidence="4">Branched-chain amino acid transport protein</fullName>
    </recommendedName>
</protein>
<feature type="transmembrane region" description="Helical" evidence="1">
    <location>
        <begin position="70"/>
        <end position="94"/>
    </location>
</feature>
<dbReference type="STRING" id="1423726.FC07_GL000937"/>
<proteinExistence type="predicted"/>
<feature type="transmembrane region" description="Helical" evidence="1">
    <location>
        <begin position="27"/>
        <end position="50"/>
    </location>
</feature>
<sequence>MIGCGLITWLSRILPFVLVKHFRLPDWLVNFLSFVPITIMTALFVENLLVPHPGHLPGIDWQNTLASLPAILTAVLTKSLLAIVIVGVAAMAVIRLMGWG</sequence>
<evidence type="ECO:0000256" key="1">
    <source>
        <dbReference type="SAM" id="Phobius"/>
    </source>
</evidence>
<evidence type="ECO:0000313" key="2">
    <source>
        <dbReference type="EMBL" id="KRK40379.1"/>
    </source>
</evidence>
<keyword evidence="1" id="KW-0812">Transmembrane</keyword>
<comment type="caution">
    <text evidence="2">The sequence shown here is derived from an EMBL/GenBank/DDBJ whole genome shotgun (WGS) entry which is preliminary data.</text>
</comment>
<dbReference type="PATRIC" id="fig|1423726.3.peg.968"/>
<keyword evidence="3" id="KW-1185">Reference proteome</keyword>
<dbReference type="AlphaFoldDB" id="A0A0R1H188"/>
<name>A0A0R1H188_9LACO</name>
<dbReference type="Proteomes" id="UP000051461">
    <property type="component" value="Unassembled WGS sequence"/>
</dbReference>
<organism evidence="2 3">
    <name type="scientific">Loigolactobacillus bifermentans DSM 20003</name>
    <dbReference type="NCBI Taxonomy" id="1423726"/>
    <lineage>
        <taxon>Bacteria</taxon>
        <taxon>Bacillati</taxon>
        <taxon>Bacillota</taxon>
        <taxon>Bacilli</taxon>
        <taxon>Lactobacillales</taxon>
        <taxon>Lactobacillaceae</taxon>
        <taxon>Loigolactobacillus</taxon>
    </lineage>
</organism>